<sequence>MVFIGFGLLLTFLKKYGFSALGYNFLISALVIEWATMMQGFFEMQNNKILIGLESMIKGDLAAVAVTITFGALLGKTSHHQLLIISFIEVVLYSANRAIGTKFFHVVDAGSSIYVIHLAPTLV</sequence>
<comment type="similarity">
    <text evidence="2">Belongs to the ammonium transporter (TC 2.A.49) family. Rh subfamily.</text>
</comment>
<evidence type="ECO:0000256" key="6">
    <source>
        <dbReference type="SAM" id="Phobius"/>
    </source>
</evidence>
<dbReference type="GO" id="GO:0008519">
    <property type="term" value="F:ammonium channel activity"/>
    <property type="evidence" value="ECO:0007669"/>
    <property type="project" value="InterPro"/>
</dbReference>
<feature type="transmembrane region" description="Helical" evidence="6">
    <location>
        <begin position="20"/>
        <end position="37"/>
    </location>
</feature>
<proteinExistence type="inferred from homology"/>
<dbReference type="PANTHER" id="PTHR11730:SF60">
    <property type="entry name" value="RH50, ISOFORM D"/>
    <property type="match status" value="1"/>
</dbReference>
<evidence type="ECO:0000313" key="8">
    <source>
        <dbReference type="EMBL" id="KAJ7394233.1"/>
    </source>
</evidence>
<evidence type="ECO:0000313" key="9">
    <source>
        <dbReference type="Proteomes" id="UP001163046"/>
    </source>
</evidence>
<evidence type="ECO:0000256" key="2">
    <source>
        <dbReference type="ARBA" id="ARBA00011036"/>
    </source>
</evidence>
<dbReference type="SUPFAM" id="SSF111352">
    <property type="entry name" value="Ammonium transporter"/>
    <property type="match status" value="1"/>
</dbReference>
<evidence type="ECO:0000259" key="7">
    <source>
        <dbReference type="Pfam" id="PF00909"/>
    </source>
</evidence>
<keyword evidence="5 6" id="KW-0472">Membrane</keyword>
<dbReference type="InterPro" id="IPR002229">
    <property type="entry name" value="RhesusRHD"/>
</dbReference>
<dbReference type="Gene3D" id="1.10.3430.10">
    <property type="entry name" value="Ammonium transporter AmtB like domains"/>
    <property type="match status" value="1"/>
</dbReference>
<dbReference type="InterPro" id="IPR029020">
    <property type="entry name" value="Ammonium/urea_transptr"/>
</dbReference>
<keyword evidence="3 6" id="KW-0812">Transmembrane</keyword>
<dbReference type="PRINTS" id="PR00342">
    <property type="entry name" value="RHESUSRHD"/>
</dbReference>
<evidence type="ECO:0000256" key="3">
    <source>
        <dbReference type="ARBA" id="ARBA00022692"/>
    </source>
</evidence>
<dbReference type="AlphaFoldDB" id="A0A9X0A6D6"/>
<gene>
    <name evidence="8" type="ORF">OS493_000035</name>
</gene>
<accession>A0A9X0A6D6</accession>
<protein>
    <recommendedName>
        <fullName evidence="7">Ammonium transporter AmtB-like domain-containing protein</fullName>
    </recommendedName>
</protein>
<keyword evidence="4 6" id="KW-1133">Transmembrane helix</keyword>
<dbReference type="PANTHER" id="PTHR11730">
    <property type="entry name" value="AMMONIUM TRANSPORTER"/>
    <property type="match status" value="1"/>
</dbReference>
<dbReference type="GO" id="GO:0005886">
    <property type="term" value="C:plasma membrane"/>
    <property type="evidence" value="ECO:0007669"/>
    <property type="project" value="InterPro"/>
</dbReference>
<organism evidence="8 9">
    <name type="scientific">Desmophyllum pertusum</name>
    <dbReference type="NCBI Taxonomy" id="174260"/>
    <lineage>
        <taxon>Eukaryota</taxon>
        <taxon>Metazoa</taxon>
        <taxon>Cnidaria</taxon>
        <taxon>Anthozoa</taxon>
        <taxon>Hexacorallia</taxon>
        <taxon>Scleractinia</taxon>
        <taxon>Caryophylliina</taxon>
        <taxon>Caryophylliidae</taxon>
        <taxon>Desmophyllum</taxon>
    </lineage>
</organism>
<comment type="caution">
    <text evidence="8">The sequence shown here is derived from an EMBL/GenBank/DDBJ whole genome shotgun (WGS) entry which is preliminary data.</text>
</comment>
<dbReference type="OrthoDB" id="534912at2759"/>
<reference evidence="8" key="1">
    <citation type="submission" date="2023-01" db="EMBL/GenBank/DDBJ databases">
        <title>Genome assembly of the deep-sea coral Lophelia pertusa.</title>
        <authorList>
            <person name="Herrera S."/>
            <person name="Cordes E."/>
        </authorList>
    </citation>
    <scope>NUCLEOTIDE SEQUENCE</scope>
    <source>
        <strain evidence="8">USNM1676648</strain>
        <tissue evidence="8">Polyp</tissue>
    </source>
</reference>
<dbReference type="InterPro" id="IPR024041">
    <property type="entry name" value="NH4_transpt_AmtB-like_dom"/>
</dbReference>
<comment type="subcellular location">
    <subcellularLocation>
        <location evidence="1">Membrane</location>
        <topology evidence="1">Multi-pass membrane protein</topology>
    </subcellularLocation>
</comment>
<dbReference type="EMBL" id="MU825396">
    <property type="protein sequence ID" value="KAJ7394233.1"/>
    <property type="molecule type" value="Genomic_DNA"/>
</dbReference>
<dbReference type="Proteomes" id="UP001163046">
    <property type="component" value="Unassembled WGS sequence"/>
</dbReference>
<evidence type="ECO:0000256" key="4">
    <source>
        <dbReference type="ARBA" id="ARBA00022989"/>
    </source>
</evidence>
<feature type="domain" description="Ammonium transporter AmtB-like" evidence="7">
    <location>
        <begin position="1"/>
        <end position="117"/>
    </location>
</feature>
<evidence type="ECO:0000256" key="5">
    <source>
        <dbReference type="ARBA" id="ARBA00023136"/>
    </source>
</evidence>
<keyword evidence="9" id="KW-1185">Reference proteome</keyword>
<evidence type="ECO:0000256" key="1">
    <source>
        <dbReference type="ARBA" id="ARBA00004141"/>
    </source>
</evidence>
<dbReference type="GO" id="GO:0097272">
    <property type="term" value="P:ammonium homeostasis"/>
    <property type="evidence" value="ECO:0007669"/>
    <property type="project" value="TreeGrafter"/>
</dbReference>
<dbReference type="Pfam" id="PF00909">
    <property type="entry name" value="Ammonium_transp"/>
    <property type="match status" value="1"/>
</dbReference>
<name>A0A9X0A6D6_9CNID</name>